<feature type="transmembrane region" description="Helical" evidence="8">
    <location>
        <begin position="334"/>
        <end position="352"/>
    </location>
</feature>
<evidence type="ECO:0000256" key="5">
    <source>
        <dbReference type="ARBA" id="ARBA00023136"/>
    </source>
</evidence>
<dbReference type="EMBL" id="CM026423">
    <property type="protein sequence ID" value="KAG0585088.1"/>
    <property type="molecule type" value="Genomic_DNA"/>
</dbReference>
<evidence type="ECO:0000313" key="11">
    <source>
        <dbReference type="Proteomes" id="UP000822688"/>
    </source>
</evidence>
<reference evidence="10" key="1">
    <citation type="submission" date="2020-06" db="EMBL/GenBank/DDBJ databases">
        <title>WGS assembly of Ceratodon purpureus strain R40.</title>
        <authorList>
            <person name="Carey S.B."/>
            <person name="Jenkins J."/>
            <person name="Shu S."/>
            <person name="Lovell J.T."/>
            <person name="Sreedasyam A."/>
            <person name="Maumus F."/>
            <person name="Tiley G.P."/>
            <person name="Fernandez-Pozo N."/>
            <person name="Barry K."/>
            <person name="Chen C."/>
            <person name="Wang M."/>
            <person name="Lipzen A."/>
            <person name="Daum C."/>
            <person name="Saski C.A."/>
            <person name="Payton A.C."/>
            <person name="Mcbreen J.C."/>
            <person name="Conrad R.E."/>
            <person name="Kollar L.M."/>
            <person name="Olsson S."/>
            <person name="Huttunen S."/>
            <person name="Landis J.B."/>
            <person name="Wickett N.J."/>
            <person name="Johnson M.G."/>
            <person name="Rensing S.A."/>
            <person name="Grimwood J."/>
            <person name="Schmutz J."/>
            <person name="Mcdaniel S.F."/>
        </authorList>
    </citation>
    <scope>NUCLEOTIDE SEQUENCE</scope>
    <source>
        <strain evidence="10">R40</strain>
    </source>
</reference>
<gene>
    <name evidence="10" type="ORF">KC19_3G257100</name>
</gene>
<evidence type="ECO:0000259" key="9">
    <source>
        <dbReference type="PROSITE" id="PS50850"/>
    </source>
</evidence>
<keyword evidence="4 8" id="KW-1133">Transmembrane helix</keyword>
<evidence type="ECO:0000256" key="6">
    <source>
        <dbReference type="ARBA" id="ARBA00024338"/>
    </source>
</evidence>
<keyword evidence="2" id="KW-0813">Transport</keyword>
<protein>
    <recommendedName>
        <fullName evidence="9">Major facilitator superfamily (MFS) profile domain-containing protein</fullName>
    </recommendedName>
</protein>
<keyword evidence="3 8" id="KW-0812">Transmembrane</keyword>
<accession>A0A8T0IR40</accession>
<evidence type="ECO:0000313" key="10">
    <source>
        <dbReference type="EMBL" id="KAG0585088.1"/>
    </source>
</evidence>
<proteinExistence type="inferred from homology"/>
<feature type="transmembrane region" description="Helical" evidence="8">
    <location>
        <begin position="82"/>
        <end position="101"/>
    </location>
</feature>
<dbReference type="Gene3D" id="1.20.1250.20">
    <property type="entry name" value="MFS general substrate transporter like domains"/>
    <property type="match status" value="2"/>
</dbReference>
<dbReference type="PANTHER" id="PTHR23505:SF52">
    <property type="entry name" value="MAJOR FACILITATOR SUPERFAMILY PROTEIN"/>
    <property type="match status" value="1"/>
</dbReference>
<dbReference type="InterPro" id="IPR044770">
    <property type="entry name" value="MFS_spinster-like"/>
</dbReference>
<comment type="subcellular location">
    <subcellularLocation>
        <location evidence="1">Membrane</location>
        <topology evidence="1">Multi-pass membrane protein</topology>
    </subcellularLocation>
</comment>
<sequence>MRTCGREWWSNEATRTLLMVNLAGIMERADEALLPGVYREIGLAMHASPAKLGSLTLVRSLVQAFCAPLAAYASVNHNRANVIALGAFLWAVATFFVGISGTFTQVAISRALNGVGLAMVIPAIQSLVADSTEEHERGVAFGWLQLTGNIGSIMGGFLSVILAGGTFFGYPGWRMSFHLVAIVSIVVGLLVRYFAVDPRFSEGRSPPPAKEGWQGLWDGLKAMLVEAKHVCQIRTFQIFVAQGVAGNFPWAALAFAPMWLELTGFSHETTAVLLGVFSVGNSLGALFGGKMGDIMSLRMPNAGRIMLSQISSASGVPLAGILLLVVPIDSSTPVLHGVLFFIMGFMIAWNAAATNNPIFAEIVPAHARTTIYALDRSFESVLASFAPPIVGVLAENYYGYIPPQLGRDHATELVIDKENALSLSKALYTAIGIPLTLCCLIYTFLYWTYPRDRDRARALALGDAQLGSAYEFQKFSLGEENELEIIDVYGEHEAEDDDDDKDHHNNGHHNNGRSSETEWMFQKTKSNDLV</sequence>
<dbReference type="CDD" id="cd17328">
    <property type="entry name" value="MFS_spinster_like"/>
    <property type="match status" value="1"/>
</dbReference>
<dbReference type="AlphaFoldDB" id="A0A8T0IR40"/>
<keyword evidence="11" id="KW-1185">Reference proteome</keyword>
<dbReference type="InterPro" id="IPR011701">
    <property type="entry name" value="MFS"/>
</dbReference>
<dbReference type="Proteomes" id="UP000822688">
    <property type="component" value="Chromosome 3"/>
</dbReference>
<dbReference type="PANTHER" id="PTHR23505">
    <property type="entry name" value="SPINSTER"/>
    <property type="match status" value="1"/>
</dbReference>
<comment type="caution">
    <text evidence="10">The sequence shown here is derived from an EMBL/GenBank/DDBJ whole genome shotgun (WGS) entry which is preliminary data.</text>
</comment>
<feature type="transmembrane region" description="Helical" evidence="8">
    <location>
        <begin position="107"/>
        <end position="129"/>
    </location>
</feature>
<feature type="region of interest" description="Disordered" evidence="7">
    <location>
        <begin position="494"/>
        <end position="530"/>
    </location>
</feature>
<evidence type="ECO:0000256" key="8">
    <source>
        <dbReference type="SAM" id="Phobius"/>
    </source>
</evidence>
<dbReference type="SUPFAM" id="SSF103473">
    <property type="entry name" value="MFS general substrate transporter"/>
    <property type="match status" value="1"/>
</dbReference>
<feature type="transmembrane region" description="Helical" evidence="8">
    <location>
        <begin position="176"/>
        <end position="195"/>
    </location>
</feature>
<feature type="transmembrane region" description="Helical" evidence="8">
    <location>
        <begin position="150"/>
        <end position="170"/>
    </location>
</feature>
<feature type="transmembrane region" description="Helical" evidence="8">
    <location>
        <begin position="426"/>
        <end position="449"/>
    </location>
</feature>
<feature type="transmembrane region" description="Helical" evidence="8">
    <location>
        <begin position="310"/>
        <end position="328"/>
    </location>
</feature>
<feature type="transmembrane region" description="Helical" evidence="8">
    <location>
        <begin position="238"/>
        <end position="259"/>
    </location>
</feature>
<feature type="domain" description="Major facilitator superfamily (MFS) profile" evidence="9">
    <location>
        <begin position="16"/>
        <end position="453"/>
    </location>
</feature>
<name>A0A8T0IR40_CERPU</name>
<dbReference type="GO" id="GO:0016020">
    <property type="term" value="C:membrane"/>
    <property type="evidence" value="ECO:0007669"/>
    <property type="project" value="UniProtKB-SubCell"/>
</dbReference>
<evidence type="ECO:0000256" key="2">
    <source>
        <dbReference type="ARBA" id="ARBA00022448"/>
    </source>
</evidence>
<dbReference type="PROSITE" id="PS50850">
    <property type="entry name" value="MFS"/>
    <property type="match status" value="1"/>
</dbReference>
<organism evidence="10 11">
    <name type="scientific">Ceratodon purpureus</name>
    <name type="common">Fire moss</name>
    <name type="synonym">Dicranum purpureum</name>
    <dbReference type="NCBI Taxonomy" id="3225"/>
    <lineage>
        <taxon>Eukaryota</taxon>
        <taxon>Viridiplantae</taxon>
        <taxon>Streptophyta</taxon>
        <taxon>Embryophyta</taxon>
        <taxon>Bryophyta</taxon>
        <taxon>Bryophytina</taxon>
        <taxon>Bryopsida</taxon>
        <taxon>Dicranidae</taxon>
        <taxon>Pseudoditrichales</taxon>
        <taxon>Ditrichaceae</taxon>
        <taxon>Ceratodon</taxon>
    </lineage>
</organism>
<evidence type="ECO:0000256" key="4">
    <source>
        <dbReference type="ARBA" id="ARBA00022989"/>
    </source>
</evidence>
<feature type="transmembrane region" description="Helical" evidence="8">
    <location>
        <begin position="271"/>
        <end position="289"/>
    </location>
</feature>
<dbReference type="InterPro" id="IPR020846">
    <property type="entry name" value="MFS_dom"/>
</dbReference>
<dbReference type="Pfam" id="PF07690">
    <property type="entry name" value="MFS_1"/>
    <property type="match status" value="1"/>
</dbReference>
<dbReference type="InterPro" id="IPR036259">
    <property type="entry name" value="MFS_trans_sf"/>
</dbReference>
<evidence type="ECO:0000256" key="1">
    <source>
        <dbReference type="ARBA" id="ARBA00004141"/>
    </source>
</evidence>
<comment type="similarity">
    <text evidence="6">Belongs to the major facilitator superfamily. Spinster (TC 2.A.1.49) family.</text>
</comment>
<evidence type="ECO:0000256" key="3">
    <source>
        <dbReference type="ARBA" id="ARBA00022692"/>
    </source>
</evidence>
<evidence type="ECO:0000256" key="7">
    <source>
        <dbReference type="SAM" id="MobiDB-lite"/>
    </source>
</evidence>
<dbReference type="GO" id="GO:0022857">
    <property type="term" value="F:transmembrane transporter activity"/>
    <property type="evidence" value="ECO:0007669"/>
    <property type="project" value="InterPro"/>
</dbReference>
<keyword evidence="5 8" id="KW-0472">Membrane</keyword>